<keyword evidence="4" id="KW-0175">Coiled coil</keyword>
<keyword evidence="2" id="KW-0964">Secreted</keyword>
<dbReference type="InterPro" id="IPR050708">
    <property type="entry name" value="T6SS_VgrG/RHS"/>
</dbReference>
<feature type="coiled-coil region" evidence="4">
    <location>
        <begin position="2237"/>
        <end position="2292"/>
    </location>
</feature>
<comment type="subcellular location">
    <subcellularLocation>
        <location evidence="1">Secreted</location>
    </subcellularLocation>
</comment>
<dbReference type="Pfam" id="PF12256">
    <property type="entry name" value="TcdB_toxin_midN"/>
    <property type="match status" value="1"/>
</dbReference>
<dbReference type="InterPro" id="IPR022044">
    <property type="entry name" value="TcdB_toxin_mid/C"/>
</dbReference>
<dbReference type="Pfam" id="PF03534">
    <property type="entry name" value="SpvB"/>
    <property type="match status" value="1"/>
</dbReference>
<evidence type="ECO:0000259" key="6">
    <source>
        <dbReference type="Pfam" id="PF12255"/>
    </source>
</evidence>
<dbReference type="InterPro" id="IPR022385">
    <property type="entry name" value="Rhs_assc_core"/>
</dbReference>
<comment type="caution">
    <text evidence="8">The sequence shown here is derived from an EMBL/GenBank/DDBJ whole genome shotgun (WGS) entry which is preliminary data.</text>
</comment>
<evidence type="ECO:0008006" key="10">
    <source>
        <dbReference type="Google" id="ProtNLM"/>
    </source>
</evidence>
<evidence type="ECO:0000313" key="9">
    <source>
        <dbReference type="Proteomes" id="UP000284219"/>
    </source>
</evidence>
<keyword evidence="9" id="KW-1185">Reference proteome</keyword>
<reference evidence="8 9" key="1">
    <citation type="submission" date="2016-08" db="EMBL/GenBank/DDBJ databases">
        <title>Novel Firmicute Genomes.</title>
        <authorList>
            <person name="Poppleton D.I."/>
            <person name="Gribaldo S."/>
        </authorList>
    </citation>
    <scope>NUCLEOTIDE SEQUENCE [LARGE SCALE GENOMIC DNA]</scope>
    <source>
        <strain evidence="8 9">RAOx-1</strain>
    </source>
</reference>
<dbReference type="InterPro" id="IPR028994">
    <property type="entry name" value="Integrin_alpha_N"/>
</dbReference>
<dbReference type="SUPFAM" id="SSF69318">
    <property type="entry name" value="Integrin alpha N-terminal domain"/>
    <property type="match status" value="1"/>
</dbReference>
<evidence type="ECO:0000256" key="4">
    <source>
        <dbReference type="SAM" id="Coils"/>
    </source>
</evidence>
<dbReference type="GO" id="GO:0005576">
    <property type="term" value="C:extracellular region"/>
    <property type="evidence" value="ECO:0007669"/>
    <property type="project" value="UniProtKB-SubCell"/>
</dbReference>
<protein>
    <recommendedName>
        <fullName evidence="10">Toxin</fullName>
    </recommendedName>
</protein>
<evidence type="ECO:0000256" key="3">
    <source>
        <dbReference type="ARBA" id="ARBA00023026"/>
    </source>
</evidence>
<dbReference type="PANTHER" id="PTHR32305:SF15">
    <property type="entry name" value="PROTEIN RHSA-RELATED"/>
    <property type="match status" value="1"/>
</dbReference>
<name>A0A419SNB1_9BACL</name>
<accession>A0A419SNB1</accession>
<evidence type="ECO:0000313" key="8">
    <source>
        <dbReference type="EMBL" id="RKD25778.1"/>
    </source>
</evidence>
<evidence type="ECO:0000256" key="5">
    <source>
        <dbReference type="SAM" id="MobiDB-lite"/>
    </source>
</evidence>
<dbReference type="OrthoDB" id="1432909at2"/>
<dbReference type="Pfam" id="PF12255">
    <property type="entry name" value="TcdB_toxin_midC"/>
    <property type="match status" value="1"/>
</dbReference>
<evidence type="ECO:0000256" key="1">
    <source>
        <dbReference type="ARBA" id="ARBA00004613"/>
    </source>
</evidence>
<sequence>MSKHRIQDQRSAGIRDSAQQPQQSRGQETSSQQSFSSGGGLPILSAPQLSLPKGGGAIQSMDEKLSVHSNTGAASLSIPLYISPGRQEFQPALSLSYDSGAGNSPFGLGCSVSIPSITRKTAKGIPTYRDSEDADTFIFGGAEDLVPFNANASETGEATSDVFHRVEEGVEYRVRRYRPRIEGLFIRIERWTEVHSGIIHWRSVSKDQVTSIYGKKEEARIADPQHPNKIFQWNLEQSYDTKGNIIVYEYKREDGLNVKSHALNEQHRFKLSKFSNLYLKRIRYGNQRPFEASEWLFEVVFDYGEHGDLAEIPQYELTREWSVRKDPFSSYRSGFEIRTYRLCQRVLMYHHFVELGEGPTLTRSTNFTYEHGAALTTLIKVEQIGFRKGANGHIEQQTFPPLELNYSKSVLQGQLKELDPTSLENAPAGIDGDAYRLIDLDGEGLPGILAQGPNAWYYKRNLGNGKFGTQKLVDPLPALARSPRRKHQLTDVTGSGQLDLVEYDGTRAGFYERNEEGSWQPFTPLHSIPNVNWNDPNLRFIDLTGDGRLDLLLTEDTVFTYYPTKGSEGFGLPQRVQKEIDEEKGPNLVFADAIESIYLADMSGDGLTDLVRIRNGEICYWPNLGYGRFGAKVTMDRSPRFASMDRLDPQRLRLADIDGSGTTDLIYLGETTIEVWFNQAGNAWGEKQKISSFPPIDNLAYVQVADLLGIGVTCLVWSSPLPTHGARRVLYMDLMGGVKPHLLTSIQNNLGKEEKLHYTSSTQFYLEDKKRGQPWLTPLPFPVQVVERTELIEHVTGATYSSRYSYHHGYYDGIEREFRGFGLVKQWDTDQFSVSNELDQPPVLTKTWFHTGAWLGRQRMTDHFRNEYYAGDSKAFNVAPTLFPPNLTNEEKRQACQALKGQPLRTEIYRIDGTPQSEHPFQVMEYAYQIQRLQAAFDDHDAVFYVYQSEAVTYHYERNPEDPRVARELTLEVDEFGNTRKAAAIAYPRRNAQINDQAKLAPQMETVVIYTESDYVNRAEADVYRIGTLLEQRAYELTGLPPTIANGLFSMDELVSLVETSELIPFEVASNKQTPQKKLVQSARIRYWKDDLSGPLPMGEVDVFAFPYETYELALTPGLIAEVYGDRVDRMLLAEAGYVEMDGNWWLASGYPTFDATRFYHPIAYTDPFGAMTTTKYDKYALFPIETVAPDPLPGVAGDVTRISYDYRTLQAEQLIDPNGNRSVARFDALGMVAATALMAKPSEQTGDSLAEFVERKPNTLAESVADPHHFLQQATTRFMIDLDAFQRERQPVGIHTIARETHHFELGPNEVSRVQHLLSYQDGLGRELMTKARAEAGKAPDRDPQTGALIIIDNQVQMVDTPMRWIGSGRTIYDNKGNPVKQYEPFFTDGHDYEEEAQLVMWGVSSILRYDPLGRLIRTDFPDGSFEKVAFDPWSQTQWDGNDTVLESEWYRERNNPDPTGAEPSDPDRRAAWLAAQHANTPAMSYLDTLGQAFLQIEDNGEAGQYEQRITFDLSGNPLEVTDAKQRVVMRTRYDLLGRPLETNSVDQGMRWMFVGADEQPVRLWDERGHQFEMRYDALRRPTETWIHSVDSGDPYLSAKVEYGEAQPQAEKYNLRGQVYRQFDQAGIVVIDAYDFKGNPLSQRRTLTESFDSVIDWSANPSMESDSYEQTARFDALNRPIAQQQPDQSVLYYSYQSSGLLTKIAGVLPNGQQQSQAAFVEQIDYNARGQRERIVYGNGVETSYVYDEQTFRLTRLETIRLSDSARLQALAYTYDPVGNVTEIHDEAQQTTFFKNSVVEPNSRFSYDPLYRLKKAEGREASGQGLPMSAAPKELPIAELPHAHDNEAMRRYVEEYEYDEVGNLIRLAHRLSNPAFQDQQWTRHYQYEAENHRLLSTSLPGDDTDVVRNAGEMYSARYAYDAHGNMTQMPHLAKLDWDPHDQLRRVDLGGGGEEFYTYDAAGERVRKTHRHRGGSTIEQRIYFGGFEIYRKSRKGQLELERTSLHVLDGNARIALIETKKIDTSEAILDSKPVIRYQLHNHLQSASIELDEVGRLISYEEYLPFGERAYQSGRNAAETSLKRYRYTGKERDETTGLYYYGARYYLAWLGRWASADPAGFVDGLNLYAYVSNNPLKYVDPEGLQSQEIDGYLSIGENCYPNPESSGDQPELNQTEESNEKKEFTREQIIDLLQQALLIEDFVERLDFLLDKGIEEEYRSALFTLWYDGVPVGANLKLLRAARDQANQMFNNMEFLIEDADRGAMVVRGHSLKREIHNRNVQRIINRMKKLESKINTLGGALGVGVGLAIGMEGDDLDNLIIFGGTVGGLGRRQKVSLATPRRASQNHVGRTIGNGDSTRDTTLSNKVNGDRIMRRHLEPRRPTPTHEQIRNQQQLRMMELRTLYWLDKVHGPAR</sequence>
<dbReference type="InterPro" id="IPR003284">
    <property type="entry name" value="Sal_SpvB"/>
</dbReference>
<feature type="compositionally biased region" description="Polar residues" evidence="5">
    <location>
        <begin position="2161"/>
        <end position="2174"/>
    </location>
</feature>
<feature type="domain" description="Insecticide toxin TcdB middle/C-terminal" evidence="6">
    <location>
        <begin position="895"/>
        <end position="999"/>
    </location>
</feature>
<feature type="region of interest" description="Disordered" evidence="5">
    <location>
        <begin position="2158"/>
        <end position="2179"/>
    </location>
</feature>
<feature type="region of interest" description="Disordered" evidence="5">
    <location>
        <begin position="2341"/>
        <end position="2363"/>
    </location>
</feature>
<dbReference type="NCBIfam" id="TIGR03696">
    <property type="entry name" value="Rhs_assc_core"/>
    <property type="match status" value="1"/>
</dbReference>
<dbReference type="RefSeq" id="WP_120188454.1">
    <property type="nucleotide sequence ID" value="NZ_MCHY01000006.1"/>
</dbReference>
<dbReference type="EMBL" id="MCHY01000006">
    <property type="protein sequence ID" value="RKD25778.1"/>
    <property type="molecule type" value="Genomic_DNA"/>
</dbReference>
<organism evidence="8 9">
    <name type="scientific">Ammoniphilus oxalaticus</name>
    <dbReference type="NCBI Taxonomy" id="66863"/>
    <lineage>
        <taxon>Bacteria</taxon>
        <taxon>Bacillati</taxon>
        <taxon>Bacillota</taxon>
        <taxon>Bacilli</taxon>
        <taxon>Bacillales</taxon>
        <taxon>Paenibacillaceae</taxon>
        <taxon>Aneurinibacillus group</taxon>
        <taxon>Ammoniphilus</taxon>
    </lineage>
</organism>
<dbReference type="GO" id="GO:0005737">
    <property type="term" value="C:cytoplasm"/>
    <property type="evidence" value="ECO:0007669"/>
    <property type="project" value="InterPro"/>
</dbReference>
<feature type="compositionally biased region" description="Low complexity" evidence="5">
    <location>
        <begin position="26"/>
        <end position="36"/>
    </location>
</feature>
<dbReference type="PANTHER" id="PTHR32305">
    <property type="match status" value="1"/>
</dbReference>
<dbReference type="InterPro" id="IPR022045">
    <property type="entry name" value="TcdB_toxin_mid/N"/>
</dbReference>
<dbReference type="Proteomes" id="UP000284219">
    <property type="component" value="Unassembled WGS sequence"/>
</dbReference>
<gene>
    <name evidence="8" type="ORF">BEP19_02225</name>
</gene>
<dbReference type="PRINTS" id="PR01341">
    <property type="entry name" value="SALSPVBPROT"/>
</dbReference>
<feature type="region of interest" description="Disordered" evidence="5">
    <location>
        <begin position="1"/>
        <end position="57"/>
    </location>
</feature>
<proteinExistence type="predicted"/>
<evidence type="ECO:0000256" key="2">
    <source>
        <dbReference type="ARBA" id="ARBA00022525"/>
    </source>
</evidence>
<dbReference type="Gene3D" id="2.180.10.10">
    <property type="entry name" value="RHS repeat-associated core"/>
    <property type="match status" value="1"/>
</dbReference>
<keyword evidence="3" id="KW-0843">Virulence</keyword>
<feature type="domain" description="Insecticide toxin TcdB middle/N-terminal" evidence="7">
    <location>
        <begin position="702"/>
        <end position="852"/>
    </location>
</feature>
<evidence type="ECO:0000259" key="7">
    <source>
        <dbReference type="Pfam" id="PF12256"/>
    </source>
</evidence>